<feature type="domain" description="Smf/DprA SLOG" evidence="2">
    <location>
        <begin position="97"/>
        <end position="290"/>
    </location>
</feature>
<dbReference type="GO" id="GO:0009294">
    <property type="term" value="P:DNA-mediated transformation"/>
    <property type="evidence" value="ECO:0007669"/>
    <property type="project" value="InterPro"/>
</dbReference>
<evidence type="ECO:0000313" key="3">
    <source>
        <dbReference type="EMBL" id="CAB4540247.1"/>
    </source>
</evidence>
<dbReference type="AlphaFoldDB" id="A0A6J6BNM1"/>
<dbReference type="EMBL" id="CAEZST010000002">
    <property type="protein sequence ID" value="CAB4540247.1"/>
    <property type="molecule type" value="Genomic_DNA"/>
</dbReference>
<proteinExistence type="inferred from homology"/>
<dbReference type="InterPro" id="IPR057666">
    <property type="entry name" value="DrpA_SLOG"/>
</dbReference>
<dbReference type="EMBL" id="CAEZTO010000005">
    <property type="protein sequence ID" value="CAB4569786.1"/>
    <property type="molecule type" value="Genomic_DNA"/>
</dbReference>
<sequence>MQTTFEQEQLILWSLLHEPGDSVARAVFDARGIAAIQDFKTGMAEKLWPQLVPSEQIENIPDLIERIGLRLPVSHEIEVIERAIRWNARPVFEAEAPKFFARLKDLSPHHPYLLWVAGNIDFLEQDCVAVVGTRNPSDTGLENTRKLVRKIQLPVVSGGAKGIDAEAHKTALELGLPTAAFMAGGLDRAYPQTNWDLFHQIVQAGGAMISEMACTVAPTRFRFLQRNRLIAASATSTFVVEAGFRSGSKNTAGHARTLGRNIYALAGPKDFAPAAGCNQLINSGFADPVYLTGSIPSNLNLHRKRVEDALLNGAKNSIDVARESGLSIKQVQRFMPGKA</sequence>
<comment type="similarity">
    <text evidence="1">Belongs to the DprA/Smf family.</text>
</comment>
<evidence type="ECO:0000313" key="4">
    <source>
        <dbReference type="EMBL" id="CAB4569786.1"/>
    </source>
</evidence>
<gene>
    <name evidence="3" type="ORF">UFOPK1503_00176</name>
    <name evidence="4" type="ORF">UFOPK1693_00619</name>
</gene>
<accession>A0A6J6BNM1</accession>
<evidence type="ECO:0000256" key="1">
    <source>
        <dbReference type="ARBA" id="ARBA00006525"/>
    </source>
</evidence>
<dbReference type="PANTHER" id="PTHR43022">
    <property type="entry name" value="PROTEIN SMF"/>
    <property type="match status" value="1"/>
</dbReference>
<dbReference type="Gene3D" id="3.40.50.450">
    <property type="match status" value="1"/>
</dbReference>
<evidence type="ECO:0000259" key="2">
    <source>
        <dbReference type="Pfam" id="PF02481"/>
    </source>
</evidence>
<name>A0A6J6BNM1_9ZZZZ</name>
<dbReference type="SUPFAM" id="SSF102405">
    <property type="entry name" value="MCP/YpsA-like"/>
    <property type="match status" value="1"/>
</dbReference>
<protein>
    <submittedName>
        <fullName evidence="3">Unannotated protein</fullName>
    </submittedName>
</protein>
<organism evidence="3">
    <name type="scientific">freshwater metagenome</name>
    <dbReference type="NCBI Taxonomy" id="449393"/>
    <lineage>
        <taxon>unclassified sequences</taxon>
        <taxon>metagenomes</taxon>
        <taxon>ecological metagenomes</taxon>
    </lineage>
</organism>
<dbReference type="Pfam" id="PF02481">
    <property type="entry name" value="DNA_processg_A"/>
    <property type="match status" value="1"/>
</dbReference>
<dbReference type="InterPro" id="IPR003488">
    <property type="entry name" value="DprA"/>
</dbReference>
<reference evidence="3" key="1">
    <citation type="submission" date="2020-05" db="EMBL/GenBank/DDBJ databases">
        <authorList>
            <person name="Chiriac C."/>
            <person name="Salcher M."/>
            <person name="Ghai R."/>
            <person name="Kavagutti S V."/>
        </authorList>
    </citation>
    <scope>NUCLEOTIDE SEQUENCE</scope>
</reference>
<dbReference type="PANTHER" id="PTHR43022:SF1">
    <property type="entry name" value="PROTEIN SMF"/>
    <property type="match status" value="1"/>
</dbReference>